<keyword evidence="6" id="KW-1185">Reference proteome</keyword>
<evidence type="ECO:0000256" key="1">
    <source>
        <dbReference type="SAM" id="MobiDB-lite"/>
    </source>
</evidence>
<sequence length="181" mass="20023">MQHPVLLLHWLLAAAAIFSSAMAVQSDSEESCSGPESTDRVSSRPDNLERAHEWTARALSRGEFNHQVPDHSKAGASLRGAARQTTADLKGHGMWGSMLWIDGDWIDDEDVYLHQPIPPGKHAWHSKQCDPRYKLGGRGPPVGGQSVVEVEQAEVVGRQPVLLEEHWIHELFEELTSGPRA</sequence>
<feature type="chain" id="PRO_5015532224" evidence="2">
    <location>
        <begin position="24"/>
        <end position="181"/>
    </location>
</feature>
<feature type="compositionally biased region" description="Basic and acidic residues" evidence="1">
    <location>
        <begin position="37"/>
        <end position="49"/>
    </location>
</feature>
<dbReference type="Proteomes" id="UP000245956">
    <property type="component" value="Unassembled WGS sequence"/>
</dbReference>
<dbReference type="EMBL" id="LCWV01000014">
    <property type="protein sequence ID" value="PWI68504.1"/>
    <property type="molecule type" value="Genomic_DNA"/>
</dbReference>
<feature type="signal peptide" evidence="2">
    <location>
        <begin position="1"/>
        <end position="23"/>
    </location>
</feature>
<reference evidence="4 5" key="2">
    <citation type="journal article" date="2016" name="Front. Microbiol.">
        <title>Genome and transcriptome sequences reveal the specific parasitism of the nematophagous Purpureocillium lilacinum 36-1.</title>
        <authorList>
            <person name="Xie J."/>
            <person name="Li S."/>
            <person name="Mo C."/>
            <person name="Xiao X."/>
            <person name="Peng D."/>
            <person name="Wang G."/>
            <person name="Xiao Y."/>
        </authorList>
    </citation>
    <scope>NUCLEOTIDE SEQUENCE [LARGE SCALE GENOMIC DNA]</scope>
    <source>
        <strain evidence="4 5">36-1</strain>
    </source>
</reference>
<evidence type="ECO:0000313" key="6">
    <source>
        <dbReference type="Proteomes" id="UP001287286"/>
    </source>
</evidence>
<evidence type="ECO:0000313" key="4">
    <source>
        <dbReference type="EMBL" id="PWI68504.1"/>
    </source>
</evidence>
<protein>
    <submittedName>
        <fullName evidence="4">Uncharacterized protein</fullName>
    </submittedName>
</protein>
<dbReference type="Proteomes" id="UP001287286">
    <property type="component" value="Unassembled WGS sequence"/>
</dbReference>
<proteinExistence type="predicted"/>
<reference evidence="4" key="1">
    <citation type="submission" date="2015-05" db="EMBL/GenBank/DDBJ databases">
        <authorList>
            <person name="Wang D.B."/>
            <person name="Wang M."/>
        </authorList>
    </citation>
    <scope>NUCLEOTIDE SEQUENCE</scope>
    <source>
        <strain evidence="4">36-1</strain>
    </source>
</reference>
<name>A0A2U3E1Z6_PURLI</name>
<comment type="caution">
    <text evidence="4">The sequence shown here is derived from an EMBL/GenBank/DDBJ whole genome shotgun (WGS) entry which is preliminary data.</text>
</comment>
<feature type="region of interest" description="Disordered" evidence="1">
    <location>
        <begin position="28"/>
        <end position="49"/>
    </location>
</feature>
<dbReference type="AlphaFoldDB" id="A0A2U3E1Z6"/>
<dbReference type="EMBL" id="JAWRVI010000001">
    <property type="protein sequence ID" value="KAK4095252.1"/>
    <property type="molecule type" value="Genomic_DNA"/>
</dbReference>
<evidence type="ECO:0000313" key="5">
    <source>
        <dbReference type="Proteomes" id="UP000245956"/>
    </source>
</evidence>
<reference evidence="3 6" key="4">
    <citation type="journal article" date="2024" name="Microbiol. Resour. Announc.">
        <title>Genome annotations for the ascomycete fungi Trichoderma harzianum, Trichoderma aggressivum, and Purpureocillium lilacinum.</title>
        <authorList>
            <person name="Beijen E.P.W."/>
            <person name="Ohm R.A."/>
        </authorList>
    </citation>
    <scope>NUCLEOTIDE SEQUENCE [LARGE SCALE GENOMIC DNA]</scope>
    <source>
        <strain evidence="3 6">CBS 150709</strain>
    </source>
</reference>
<gene>
    <name evidence="4" type="ORF">PCL_01593</name>
    <name evidence="3" type="ORF">Purlil1_48</name>
</gene>
<keyword evidence="2" id="KW-0732">Signal</keyword>
<organism evidence="4 5">
    <name type="scientific">Purpureocillium lilacinum</name>
    <name type="common">Paecilomyces lilacinus</name>
    <dbReference type="NCBI Taxonomy" id="33203"/>
    <lineage>
        <taxon>Eukaryota</taxon>
        <taxon>Fungi</taxon>
        <taxon>Dikarya</taxon>
        <taxon>Ascomycota</taxon>
        <taxon>Pezizomycotina</taxon>
        <taxon>Sordariomycetes</taxon>
        <taxon>Hypocreomycetidae</taxon>
        <taxon>Hypocreales</taxon>
        <taxon>Ophiocordycipitaceae</taxon>
        <taxon>Purpureocillium</taxon>
    </lineage>
</organism>
<evidence type="ECO:0000313" key="3">
    <source>
        <dbReference type="EMBL" id="KAK4095252.1"/>
    </source>
</evidence>
<accession>A0A2U3E1Z6</accession>
<reference evidence="3" key="3">
    <citation type="submission" date="2023-11" db="EMBL/GenBank/DDBJ databases">
        <authorList>
            <person name="Beijen E."/>
            <person name="Ohm R.A."/>
        </authorList>
    </citation>
    <scope>NUCLEOTIDE SEQUENCE</scope>
    <source>
        <strain evidence="3">CBS 150709</strain>
    </source>
</reference>
<evidence type="ECO:0000256" key="2">
    <source>
        <dbReference type="SAM" id="SignalP"/>
    </source>
</evidence>